<feature type="compositionally biased region" description="Low complexity" evidence="7">
    <location>
        <begin position="112"/>
        <end position="133"/>
    </location>
</feature>
<dbReference type="InterPro" id="IPR046964">
    <property type="entry name" value="RTN1-4"/>
</dbReference>
<dbReference type="GO" id="GO:0005789">
    <property type="term" value="C:endoplasmic reticulum membrane"/>
    <property type="evidence" value="ECO:0007669"/>
    <property type="project" value="UniProtKB-SubCell"/>
</dbReference>
<feature type="compositionally biased region" description="Pro residues" evidence="7">
    <location>
        <begin position="89"/>
        <end position="98"/>
    </location>
</feature>
<evidence type="ECO:0000256" key="2">
    <source>
        <dbReference type="ARBA" id="ARBA00022692"/>
    </source>
</evidence>
<keyword evidence="5 6" id="KW-0472">Membrane</keyword>
<keyword evidence="2 6" id="KW-0812">Transmembrane</keyword>
<feature type="transmembrane region" description="Helical" evidence="6">
    <location>
        <begin position="306"/>
        <end position="332"/>
    </location>
</feature>
<accession>A0A6J3AE88</accession>
<proteinExistence type="predicted"/>
<evidence type="ECO:0000313" key="10">
    <source>
        <dbReference type="RefSeq" id="XP_031531517.2"/>
    </source>
</evidence>
<feature type="compositionally biased region" description="Pro residues" evidence="7">
    <location>
        <begin position="143"/>
        <end position="152"/>
    </location>
</feature>
<keyword evidence="9" id="KW-1185">Reference proteome</keyword>
<dbReference type="GO" id="GO:0014069">
    <property type="term" value="C:postsynaptic density"/>
    <property type="evidence" value="ECO:0007669"/>
    <property type="project" value="TreeGrafter"/>
</dbReference>
<evidence type="ECO:0000256" key="1">
    <source>
        <dbReference type="ARBA" id="ARBA00004477"/>
    </source>
</evidence>
<dbReference type="GO" id="GO:0007420">
    <property type="term" value="P:brain development"/>
    <property type="evidence" value="ECO:0007669"/>
    <property type="project" value="TreeGrafter"/>
</dbReference>
<feature type="compositionally biased region" description="Pro residues" evidence="7">
    <location>
        <begin position="161"/>
        <end position="175"/>
    </location>
</feature>
<dbReference type="GeneID" id="102526610"/>
<evidence type="ECO:0000256" key="6">
    <source>
        <dbReference type="RuleBase" id="RU210713"/>
    </source>
</evidence>
<comment type="subcellular location">
    <subcellularLocation>
        <location evidence="1 6">Endoplasmic reticulum membrane</location>
        <topology evidence="1 6">Multi-pass membrane protein</topology>
    </subcellularLocation>
</comment>
<dbReference type="PANTHER" id="PTHR45799">
    <property type="entry name" value="RETICULON-LIKE PROTEIN"/>
    <property type="match status" value="1"/>
</dbReference>
<dbReference type="GO" id="GO:0043005">
    <property type="term" value="C:neuron projection"/>
    <property type="evidence" value="ECO:0007669"/>
    <property type="project" value="TreeGrafter"/>
</dbReference>
<feature type="compositionally biased region" description="Low complexity" evidence="7">
    <location>
        <begin position="7"/>
        <end position="16"/>
    </location>
</feature>
<evidence type="ECO:0000259" key="8">
    <source>
        <dbReference type="PROSITE" id="PS50845"/>
    </source>
</evidence>
<dbReference type="GO" id="GO:0071787">
    <property type="term" value="P:endoplasmic reticulum tubular network formation"/>
    <property type="evidence" value="ECO:0007669"/>
    <property type="project" value="TreeGrafter"/>
</dbReference>
<dbReference type="PANTHER" id="PTHR45799:SF1">
    <property type="entry name" value="RETICULON-4"/>
    <property type="match status" value="1"/>
</dbReference>
<feature type="domain" description="Reticulon" evidence="8">
    <location>
        <begin position="188"/>
        <end position="375"/>
    </location>
</feature>
<name>A0A6J3AE88_VICPA</name>
<dbReference type="RefSeq" id="XP_031531517.2">
    <property type="nucleotide sequence ID" value="XM_031675657.2"/>
</dbReference>
<keyword evidence="3 6" id="KW-0256">Endoplasmic reticulum</keyword>
<dbReference type="Gene3D" id="1.20.5.2480">
    <property type="match status" value="1"/>
</dbReference>
<evidence type="ECO:0000256" key="7">
    <source>
        <dbReference type="SAM" id="MobiDB-lite"/>
    </source>
</evidence>
<dbReference type="InterPro" id="IPR003388">
    <property type="entry name" value="Reticulon"/>
</dbReference>
<feature type="region of interest" description="Disordered" evidence="7">
    <location>
        <begin position="1"/>
        <end position="183"/>
    </location>
</feature>
<evidence type="ECO:0000313" key="9">
    <source>
        <dbReference type="Proteomes" id="UP001652581"/>
    </source>
</evidence>
<protein>
    <recommendedName>
        <fullName evidence="6">Reticulon</fullName>
    </recommendedName>
</protein>
<dbReference type="Proteomes" id="UP001652581">
    <property type="component" value="Chromosome 15"/>
</dbReference>
<organism evidence="9 10">
    <name type="scientific">Vicugna pacos</name>
    <name type="common">Alpaca</name>
    <name type="synonym">Lama pacos</name>
    <dbReference type="NCBI Taxonomy" id="30538"/>
    <lineage>
        <taxon>Eukaryota</taxon>
        <taxon>Metazoa</taxon>
        <taxon>Chordata</taxon>
        <taxon>Craniata</taxon>
        <taxon>Vertebrata</taxon>
        <taxon>Euteleostomi</taxon>
        <taxon>Mammalia</taxon>
        <taxon>Eutheria</taxon>
        <taxon>Laurasiatheria</taxon>
        <taxon>Artiodactyla</taxon>
        <taxon>Tylopoda</taxon>
        <taxon>Camelidae</taxon>
        <taxon>Vicugna</taxon>
    </lineage>
</organism>
<dbReference type="PROSITE" id="PS50845">
    <property type="entry name" value="RETICULON"/>
    <property type="match status" value="1"/>
</dbReference>
<dbReference type="CTD" id="57142"/>
<dbReference type="PRINTS" id="PR01217">
    <property type="entry name" value="PRICHEXTENSN"/>
</dbReference>
<dbReference type="Pfam" id="PF02453">
    <property type="entry name" value="Reticulon"/>
    <property type="match status" value="1"/>
</dbReference>
<feature type="transmembrane region" description="Helical" evidence="6">
    <location>
        <begin position="208"/>
        <end position="231"/>
    </location>
</feature>
<gene>
    <name evidence="10" type="primary">RTN4</name>
</gene>
<evidence type="ECO:0000256" key="4">
    <source>
        <dbReference type="ARBA" id="ARBA00022989"/>
    </source>
</evidence>
<reference evidence="10" key="1">
    <citation type="submission" date="2025-08" db="UniProtKB">
        <authorList>
            <consortium name="RefSeq"/>
        </authorList>
    </citation>
    <scope>IDENTIFICATION</scope>
</reference>
<evidence type="ECO:0000256" key="3">
    <source>
        <dbReference type="ARBA" id="ARBA00022824"/>
    </source>
</evidence>
<feature type="compositionally biased region" description="Acidic residues" evidence="7">
    <location>
        <begin position="32"/>
        <end position="54"/>
    </location>
</feature>
<keyword evidence="4 6" id="KW-1133">Transmembrane helix</keyword>
<sequence>MEDMNQSPLVSSSSDSPPRPQPAFKYQFVREPEDEEEEEEEEDEDEDEDLEELEVLERKPAAGLSAAPVPPTAAPAGAPLLDFGNDFVPPVPRGPLPAAPLAAPERQPSWDPSTASSAVPAPSPPSAAAAAPSKLPEDDEPPARPPPPPPAGVSPQAEPAWTPPAPGPAAPPSTPAAPKRRGSSGSVVVDLLYWRDIKKTGVVFGSSLFLLLSLTVFSIVSVTAYIALALLSVTISFRVYKGVIQAIQKSDEGHPFRAYLESEVAISEELVQKYSNSALGHVNCTIKELRRLFLVDDLVDSLKFAVLMWVFTYVGALFNGLTLLILALISLFSVPVIYERHQAQIDHYLGLANKNVKDAMAKIQAKIPGLKRKAE</sequence>
<evidence type="ECO:0000256" key="5">
    <source>
        <dbReference type="ARBA" id="ARBA00023136"/>
    </source>
</evidence>
<dbReference type="GO" id="GO:0030182">
    <property type="term" value="P:neuron differentiation"/>
    <property type="evidence" value="ECO:0007669"/>
    <property type="project" value="TreeGrafter"/>
</dbReference>